<name>K3WEC2_GLOUD</name>
<dbReference type="AlphaFoldDB" id="K3WEC2"/>
<reference evidence="2" key="1">
    <citation type="journal article" date="2010" name="Genome Biol.">
        <title>Genome sequence of the necrotrophic plant pathogen Pythium ultimum reveals original pathogenicity mechanisms and effector repertoire.</title>
        <authorList>
            <person name="Levesque C.A."/>
            <person name="Brouwer H."/>
            <person name="Cano L."/>
            <person name="Hamilton J.P."/>
            <person name="Holt C."/>
            <person name="Huitema E."/>
            <person name="Raffaele S."/>
            <person name="Robideau G.P."/>
            <person name="Thines M."/>
            <person name="Win J."/>
            <person name="Zerillo M.M."/>
            <person name="Beakes G.W."/>
            <person name="Boore J.L."/>
            <person name="Busam D."/>
            <person name="Dumas B."/>
            <person name="Ferriera S."/>
            <person name="Fuerstenberg S.I."/>
            <person name="Gachon C.M."/>
            <person name="Gaulin E."/>
            <person name="Govers F."/>
            <person name="Grenville-Briggs L."/>
            <person name="Horner N."/>
            <person name="Hostetler J."/>
            <person name="Jiang R.H."/>
            <person name="Johnson J."/>
            <person name="Krajaejun T."/>
            <person name="Lin H."/>
            <person name="Meijer H.J."/>
            <person name="Moore B."/>
            <person name="Morris P."/>
            <person name="Phuntmart V."/>
            <person name="Puiu D."/>
            <person name="Shetty J."/>
            <person name="Stajich J.E."/>
            <person name="Tripathy S."/>
            <person name="Wawra S."/>
            <person name="van West P."/>
            <person name="Whitty B.R."/>
            <person name="Coutinho P.M."/>
            <person name="Henrissat B."/>
            <person name="Martin F."/>
            <person name="Thomas P.D."/>
            <person name="Tyler B.M."/>
            <person name="De Vries R.P."/>
            <person name="Kamoun S."/>
            <person name="Yandell M."/>
            <person name="Tisserat N."/>
            <person name="Buell C.R."/>
        </authorList>
    </citation>
    <scope>NUCLEOTIDE SEQUENCE</scope>
    <source>
        <strain evidence="2">DAOM:BR144</strain>
    </source>
</reference>
<dbReference type="OMA" id="ANAPCDA"/>
<sequence>MRTGVNAAEDSLYDDAKACELRHAPPAKNVQPLRFCNWYRHKSCCLPAHDAEIKGYFLALIEAGETCAKYQNRAKYFLSLVFCYGCDPDEPNHFNEPINTEFYNASSKTLKLCASVTSEMTPAAFSDCGLLLADDRDTICSPNSAVAPEYVWPGCDDQQYICQNQATSEWYCSDTNCGDGQTPVGFMDAPCNATEQTCTGVHMFVNDQRAAKPVQYEAYAVEIVDETQCMVQYNNATKCNCLRAPASGCTRGQHLDFVLLVMVFALLTAFGAW</sequence>
<dbReference type="EMBL" id="GL376603">
    <property type="status" value="NOT_ANNOTATED_CDS"/>
    <property type="molecule type" value="Genomic_DNA"/>
</dbReference>
<evidence type="ECO:0000313" key="1">
    <source>
        <dbReference type="EnsemblProtists" id="PYU1_T003313"/>
    </source>
</evidence>
<reference evidence="1" key="3">
    <citation type="submission" date="2015-02" db="UniProtKB">
        <authorList>
            <consortium name="EnsemblProtists"/>
        </authorList>
    </citation>
    <scope>IDENTIFICATION</scope>
    <source>
        <strain evidence="1">DAOM BR144</strain>
    </source>
</reference>
<dbReference type="eggNOG" id="ENOG502S39W">
    <property type="taxonomic scope" value="Eukaryota"/>
</dbReference>
<keyword evidence="2" id="KW-1185">Reference proteome</keyword>
<dbReference type="VEuPathDB" id="FungiDB:PYU1_G003304"/>
<dbReference type="EnsemblProtists" id="PYU1_T003313">
    <property type="protein sequence ID" value="PYU1_T003313"/>
    <property type="gene ID" value="PYU1_G003304"/>
</dbReference>
<accession>K3WEC2</accession>
<organism evidence="1 2">
    <name type="scientific">Globisporangium ultimum (strain ATCC 200006 / CBS 805.95 / DAOM BR144)</name>
    <name type="common">Pythium ultimum</name>
    <dbReference type="NCBI Taxonomy" id="431595"/>
    <lineage>
        <taxon>Eukaryota</taxon>
        <taxon>Sar</taxon>
        <taxon>Stramenopiles</taxon>
        <taxon>Oomycota</taxon>
        <taxon>Peronosporomycetes</taxon>
        <taxon>Pythiales</taxon>
        <taxon>Pythiaceae</taxon>
        <taxon>Globisporangium</taxon>
    </lineage>
</organism>
<reference evidence="2" key="2">
    <citation type="submission" date="2010-04" db="EMBL/GenBank/DDBJ databases">
        <authorList>
            <person name="Buell R."/>
            <person name="Hamilton J."/>
            <person name="Hostetler J."/>
        </authorList>
    </citation>
    <scope>NUCLEOTIDE SEQUENCE [LARGE SCALE GENOMIC DNA]</scope>
    <source>
        <strain evidence="2">DAOM:BR144</strain>
    </source>
</reference>
<evidence type="ECO:0000313" key="2">
    <source>
        <dbReference type="Proteomes" id="UP000019132"/>
    </source>
</evidence>
<dbReference type="Proteomes" id="UP000019132">
    <property type="component" value="Unassembled WGS sequence"/>
</dbReference>
<proteinExistence type="predicted"/>
<dbReference type="HOGENOM" id="CLU_089145_0_0_1"/>
<protein>
    <submittedName>
        <fullName evidence="1">Uncharacterized protein</fullName>
    </submittedName>
</protein>
<dbReference type="InParanoid" id="K3WEC2"/>